<evidence type="ECO:0000256" key="1">
    <source>
        <dbReference type="SAM" id="MobiDB-lite"/>
    </source>
</evidence>
<feature type="compositionally biased region" description="Polar residues" evidence="1">
    <location>
        <begin position="20"/>
        <end position="29"/>
    </location>
</feature>
<accession>A0A9N9NVK5</accession>
<dbReference type="EMBL" id="CAJVPV010044832">
    <property type="protein sequence ID" value="CAG8768089.1"/>
    <property type="molecule type" value="Genomic_DNA"/>
</dbReference>
<feature type="compositionally biased region" description="Basic residues" evidence="1">
    <location>
        <begin position="8"/>
        <end position="19"/>
    </location>
</feature>
<sequence length="81" mass="9479">MSSGSRNRYGRRSSYHRPHQTQPYVQQHYSQEHRDSIKLSRVNQLLSRIRDENESVYARRTAHVNQLVSLLGEPSTPSDKT</sequence>
<reference evidence="2" key="1">
    <citation type="submission" date="2021-06" db="EMBL/GenBank/DDBJ databases">
        <authorList>
            <person name="Kallberg Y."/>
            <person name="Tangrot J."/>
            <person name="Rosling A."/>
        </authorList>
    </citation>
    <scope>NUCLEOTIDE SEQUENCE</scope>
    <source>
        <strain evidence="2">CL551</strain>
    </source>
</reference>
<dbReference type="OrthoDB" id="10519586at2759"/>
<gene>
    <name evidence="2" type="ORF">AMORRO_LOCUS16416</name>
</gene>
<protein>
    <submittedName>
        <fullName evidence="2">12459_t:CDS:1</fullName>
    </submittedName>
</protein>
<proteinExistence type="predicted"/>
<keyword evidence="3" id="KW-1185">Reference proteome</keyword>
<dbReference type="AlphaFoldDB" id="A0A9N9NVK5"/>
<evidence type="ECO:0000313" key="3">
    <source>
        <dbReference type="Proteomes" id="UP000789342"/>
    </source>
</evidence>
<feature type="non-terminal residue" evidence="2">
    <location>
        <position position="1"/>
    </location>
</feature>
<feature type="region of interest" description="Disordered" evidence="1">
    <location>
        <begin position="1"/>
        <end position="36"/>
    </location>
</feature>
<comment type="caution">
    <text evidence="2">The sequence shown here is derived from an EMBL/GenBank/DDBJ whole genome shotgun (WGS) entry which is preliminary data.</text>
</comment>
<name>A0A9N9NVK5_9GLOM</name>
<organism evidence="2 3">
    <name type="scientific">Acaulospora morrowiae</name>
    <dbReference type="NCBI Taxonomy" id="94023"/>
    <lineage>
        <taxon>Eukaryota</taxon>
        <taxon>Fungi</taxon>
        <taxon>Fungi incertae sedis</taxon>
        <taxon>Mucoromycota</taxon>
        <taxon>Glomeromycotina</taxon>
        <taxon>Glomeromycetes</taxon>
        <taxon>Diversisporales</taxon>
        <taxon>Acaulosporaceae</taxon>
        <taxon>Acaulospora</taxon>
    </lineage>
</organism>
<evidence type="ECO:0000313" key="2">
    <source>
        <dbReference type="EMBL" id="CAG8768089.1"/>
    </source>
</evidence>
<dbReference type="Proteomes" id="UP000789342">
    <property type="component" value="Unassembled WGS sequence"/>
</dbReference>